<dbReference type="GO" id="GO:0033615">
    <property type="term" value="P:mitochondrial proton-transporting ATP synthase complex assembly"/>
    <property type="evidence" value="ECO:0007669"/>
    <property type="project" value="TreeGrafter"/>
</dbReference>
<reference evidence="3" key="1">
    <citation type="journal article" date="2020" name="bioRxiv">
        <title>Chromosome-level reference genome of the European wasp spider Argiope bruennichi: a resource for studies on range expansion and evolutionary adaptation.</title>
        <authorList>
            <person name="Sheffer M.M."/>
            <person name="Hoppe A."/>
            <person name="Krehenwinkel H."/>
            <person name="Uhl G."/>
            <person name="Kuss A.W."/>
            <person name="Jensen L."/>
            <person name="Jensen C."/>
            <person name="Gillespie R.G."/>
            <person name="Hoff K.J."/>
            <person name="Prost S."/>
        </authorList>
    </citation>
    <scope>NUCLEOTIDE SEQUENCE</scope>
</reference>
<dbReference type="Proteomes" id="UP000807504">
    <property type="component" value="Unassembled WGS sequence"/>
</dbReference>
<dbReference type="PANTHER" id="PTHR13281:SF0">
    <property type="entry name" value="TRANSMEMBRANE PROTEIN 70, MITOCHONDRIAL"/>
    <property type="match status" value="1"/>
</dbReference>
<proteinExistence type="inferred from homology"/>
<evidence type="ECO:0000313" key="3">
    <source>
        <dbReference type="EMBL" id="KAF8795603.1"/>
    </source>
</evidence>
<organism evidence="3 4">
    <name type="scientific">Argiope bruennichi</name>
    <name type="common">Wasp spider</name>
    <name type="synonym">Aranea bruennichi</name>
    <dbReference type="NCBI Taxonomy" id="94029"/>
    <lineage>
        <taxon>Eukaryota</taxon>
        <taxon>Metazoa</taxon>
        <taxon>Ecdysozoa</taxon>
        <taxon>Arthropoda</taxon>
        <taxon>Chelicerata</taxon>
        <taxon>Arachnida</taxon>
        <taxon>Araneae</taxon>
        <taxon>Araneomorphae</taxon>
        <taxon>Entelegynae</taxon>
        <taxon>Araneoidea</taxon>
        <taxon>Araneidae</taxon>
        <taxon>Argiope</taxon>
    </lineage>
</organism>
<dbReference type="InterPro" id="IPR045325">
    <property type="entry name" value="TMEM70/TMEM186/TMEM223"/>
</dbReference>
<evidence type="ECO:0000256" key="1">
    <source>
        <dbReference type="ARBA" id="ARBA00005280"/>
    </source>
</evidence>
<dbReference type="EMBL" id="JABXBU010000001">
    <property type="protein sequence ID" value="KAF8795603.1"/>
    <property type="molecule type" value="Genomic_DNA"/>
</dbReference>
<dbReference type="Pfam" id="PF06979">
    <property type="entry name" value="TMEM70"/>
    <property type="match status" value="1"/>
</dbReference>
<name>A0A8T0G2W5_ARGBR</name>
<reference evidence="3" key="2">
    <citation type="submission" date="2020-06" db="EMBL/GenBank/DDBJ databases">
        <authorList>
            <person name="Sheffer M."/>
        </authorList>
    </citation>
    <scope>NUCLEOTIDE SEQUENCE</scope>
</reference>
<dbReference type="InterPro" id="IPR009724">
    <property type="entry name" value="TMEM70"/>
</dbReference>
<keyword evidence="2" id="KW-0472">Membrane</keyword>
<comment type="caution">
    <text evidence="3">The sequence shown here is derived from an EMBL/GenBank/DDBJ whole genome shotgun (WGS) entry which is preliminary data.</text>
</comment>
<dbReference type="GO" id="GO:0031966">
    <property type="term" value="C:mitochondrial membrane"/>
    <property type="evidence" value="ECO:0007669"/>
    <property type="project" value="TreeGrafter"/>
</dbReference>
<gene>
    <name evidence="3" type="ORF">HNY73_000089</name>
</gene>
<feature type="transmembrane region" description="Helical" evidence="2">
    <location>
        <begin position="68"/>
        <end position="85"/>
    </location>
</feature>
<sequence>MLQPNSTFFAINNAKNYIIRSNMMKMLIPSSFHFIHTSVYCKQQPKLHTQNILVYEGPLKTRIKRVKLLSLTSSLMGFAILPVVIKDLSQTSIALSCGVVFISSFFLSTPLLLDWITRRYVTQLRYDSCTQLFTATTFNLLCQQKELHFSAEDVTVPDLPGLLTSFQAKGIPLFVDANQVKNPEAYSLMMGYDKPLDLKLSTDEKKENAS</sequence>
<keyword evidence="2 3" id="KW-0812">Transmembrane</keyword>
<feature type="transmembrane region" description="Helical" evidence="2">
    <location>
        <begin position="91"/>
        <end position="113"/>
    </location>
</feature>
<evidence type="ECO:0000256" key="2">
    <source>
        <dbReference type="SAM" id="Phobius"/>
    </source>
</evidence>
<keyword evidence="4" id="KW-1185">Reference proteome</keyword>
<protein>
    <submittedName>
        <fullName evidence="3">Transmembrane protein 70 like protein</fullName>
    </submittedName>
</protein>
<dbReference type="AlphaFoldDB" id="A0A8T0G2W5"/>
<comment type="similarity">
    <text evidence="1">Belongs to the TMEM70 family.</text>
</comment>
<keyword evidence="2" id="KW-1133">Transmembrane helix</keyword>
<evidence type="ECO:0000313" key="4">
    <source>
        <dbReference type="Proteomes" id="UP000807504"/>
    </source>
</evidence>
<dbReference type="PANTHER" id="PTHR13281">
    <property type="entry name" value="TRANSMEMBRANE PROTEIN 70, MITOCHONDRIAL"/>
    <property type="match status" value="1"/>
</dbReference>
<accession>A0A8T0G2W5</accession>